<dbReference type="Proteomes" id="UP000616201">
    <property type="component" value="Unassembled WGS sequence"/>
</dbReference>
<keyword evidence="4" id="KW-1185">Reference proteome</keyword>
<dbReference type="AlphaFoldDB" id="A0A928UY32"/>
<dbReference type="PANTHER" id="PTHR14097">
    <property type="entry name" value="OXIDOREDUCTASE HTATIP2"/>
    <property type="match status" value="1"/>
</dbReference>
<dbReference type="InterPro" id="IPR001509">
    <property type="entry name" value="Epimerase_deHydtase"/>
</dbReference>
<protein>
    <submittedName>
        <fullName evidence="3">Epimerase</fullName>
    </submittedName>
</protein>
<dbReference type="Gene3D" id="3.40.50.720">
    <property type="entry name" value="NAD(P)-binding Rossmann-like Domain"/>
    <property type="match status" value="1"/>
</dbReference>
<evidence type="ECO:0000313" key="3">
    <source>
        <dbReference type="EMBL" id="MBE8715133.1"/>
    </source>
</evidence>
<evidence type="ECO:0000259" key="2">
    <source>
        <dbReference type="Pfam" id="PF01370"/>
    </source>
</evidence>
<name>A0A928UY32_9SPHI</name>
<feature type="domain" description="NAD-dependent epimerase/dehydratase" evidence="2">
    <location>
        <begin position="5"/>
        <end position="113"/>
    </location>
</feature>
<gene>
    <name evidence="3" type="ORF">C4F49_15730</name>
</gene>
<reference evidence="3" key="1">
    <citation type="submission" date="2018-02" db="EMBL/GenBank/DDBJ databases">
        <authorList>
            <person name="Vasarhelyi B.M."/>
            <person name="Deshmukh S."/>
            <person name="Balint B."/>
            <person name="Kukolya J."/>
        </authorList>
    </citation>
    <scope>NUCLEOTIDE SEQUENCE</scope>
    <source>
        <strain evidence="3">KB22</strain>
    </source>
</reference>
<sequence length="222" mass="24723">MQLKVIITGSTGMVGEGVLLTCLNDPQVSEVLLINRRHLDRNHPKLKELLISDFTKINEHAEELKGYDGCFYCAGISSVGVSEEDFTKATYNTTVSFAEQLASINPQLVFTYVSGSGTDSSENRKVMWARVKGRTENVLMRLPFKAVYNFRPGVMKIVKGQKNTKGFLKVISGLYPLWNLLFPKFSCTLEDVGKAMIHAVTNGYPKPIIEVTDIKILAQKNS</sequence>
<dbReference type="Pfam" id="PF01370">
    <property type="entry name" value="Epimerase"/>
    <property type="match status" value="1"/>
</dbReference>
<evidence type="ECO:0000256" key="1">
    <source>
        <dbReference type="ARBA" id="ARBA00004370"/>
    </source>
</evidence>
<proteinExistence type="predicted"/>
<comment type="subcellular location">
    <subcellularLocation>
        <location evidence="1">Membrane</location>
    </subcellularLocation>
</comment>
<accession>A0A928UY32</accession>
<dbReference type="GO" id="GO:0016020">
    <property type="term" value="C:membrane"/>
    <property type="evidence" value="ECO:0007669"/>
    <property type="project" value="UniProtKB-SubCell"/>
</dbReference>
<dbReference type="PANTHER" id="PTHR14097:SF8">
    <property type="entry name" value="NAD(P)-BINDING DOMAIN-CONTAINING PROTEIN"/>
    <property type="match status" value="1"/>
</dbReference>
<dbReference type="EMBL" id="PRDK01000009">
    <property type="protein sequence ID" value="MBE8715133.1"/>
    <property type="molecule type" value="Genomic_DNA"/>
</dbReference>
<comment type="caution">
    <text evidence="3">The sequence shown here is derived from an EMBL/GenBank/DDBJ whole genome shotgun (WGS) entry which is preliminary data.</text>
</comment>
<evidence type="ECO:0000313" key="4">
    <source>
        <dbReference type="Proteomes" id="UP000616201"/>
    </source>
</evidence>
<dbReference type="SUPFAM" id="SSF51735">
    <property type="entry name" value="NAD(P)-binding Rossmann-fold domains"/>
    <property type="match status" value="1"/>
</dbReference>
<dbReference type="InterPro" id="IPR036291">
    <property type="entry name" value="NAD(P)-bd_dom_sf"/>
</dbReference>
<dbReference type="RefSeq" id="WP_196936984.1">
    <property type="nucleotide sequence ID" value="NZ_MU158698.1"/>
</dbReference>
<organism evidence="3 4">
    <name type="scientific">Sphingobacterium hungaricum</name>
    <dbReference type="NCBI Taxonomy" id="2082723"/>
    <lineage>
        <taxon>Bacteria</taxon>
        <taxon>Pseudomonadati</taxon>
        <taxon>Bacteroidota</taxon>
        <taxon>Sphingobacteriia</taxon>
        <taxon>Sphingobacteriales</taxon>
        <taxon>Sphingobacteriaceae</taxon>
        <taxon>Sphingobacterium</taxon>
    </lineage>
</organism>